<dbReference type="Proteomes" id="UP001548590">
    <property type="component" value="Unassembled WGS sequence"/>
</dbReference>
<gene>
    <name evidence="1" type="ORF">ABVT11_17350</name>
</gene>
<evidence type="ECO:0000313" key="1">
    <source>
        <dbReference type="EMBL" id="MET1491610.1"/>
    </source>
</evidence>
<keyword evidence="2" id="KW-1185">Reference proteome</keyword>
<proteinExistence type="predicted"/>
<organism evidence="1 2">
    <name type="scientific">Uliginosibacterium paludis</name>
    <dbReference type="NCBI Taxonomy" id="1615952"/>
    <lineage>
        <taxon>Bacteria</taxon>
        <taxon>Pseudomonadati</taxon>
        <taxon>Pseudomonadota</taxon>
        <taxon>Betaproteobacteria</taxon>
        <taxon>Rhodocyclales</taxon>
        <taxon>Zoogloeaceae</taxon>
        <taxon>Uliginosibacterium</taxon>
    </lineage>
</organism>
<evidence type="ECO:0000313" key="2">
    <source>
        <dbReference type="Proteomes" id="UP001548590"/>
    </source>
</evidence>
<dbReference type="EMBL" id="JBEWLZ010000013">
    <property type="protein sequence ID" value="MET1491610.1"/>
    <property type="molecule type" value="Genomic_DNA"/>
</dbReference>
<sequence length="140" mass="16386">MKETELLSLAKHSGERESWPLRTMLLANGSATSLTLPGYSLLRQFEIAPGYLVVTDEDCPFEESTHFIILNKNLTKILSERSIFRPYESFQLASIEWIHEHRFTAMFQRHPETWDFTIRNWSIPFLFPLLKIDRRSARGA</sequence>
<name>A0ABV2CUL0_9RHOO</name>
<comment type="caution">
    <text evidence="1">The sequence shown here is derived from an EMBL/GenBank/DDBJ whole genome shotgun (WGS) entry which is preliminary data.</text>
</comment>
<protein>
    <submittedName>
        <fullName evidence="1">Uncharacterized protein</fullName>
    </submittedName>
</protein>
<dbReference type="RefSeq" id="WP_345929461.1">
    <property type="nucleotide sequence ID" value="NZ_JBDIVF010000010.1"/>
</dbReference>
<reference evidence="1 2" key="1">
    <citation type="submission" date="2024-07" db="EMBL/GenBank/DDBJ databases">
        <title>Uliginosibacterium paludis KCTC:42655.</title>
        <authorList>
            <person name="Kim M.K."/>
        </authorList>
    </citation>
    <scope>NUCLEOTIDE SEQUENCE [LARGE SCALE GENOMIC DNA]</scope>
    <source>
        <strain evidence="1 2">KCTC 42655</strain>
    </source>
</reference>
<accession>A0ABV2CUL0</accession>